<sequence length="115" mass="13037">MDSIYFTSLSPSEGATGTTIRLSTDDNPYKEQIPPRSLKLVAVHFIPYRYPAVHSPIIADSGRILDEIGYSRFLVRVPSGIRVGENYGVLFKLKEIKSKKEFYFSTGGRHHFTVR</sequence>
<proteinExistence type="predicted"/>
<feature type="region of interest" description="Disordered" evidence="1">
    <location>
        <begin position="1"/>
        <end position="26"/>
    </location>
</feature>
<reference evidence="2 3" key="1">
    <citation type="submission" date="2023-11" db="EMBL/GenBank/DDBJ databases">
        <title>Unpublished Manusciprt.</title>
        <authorList>
            <person name="Saticioglu I.B."/>
            <person name="Ay H."/>
            <person name="Ajmi N."/>
            <person name="Altun S."/>
            <person name="Duman M."/>
        </authorList>
    </citation>
    <scope>NUCLEOTIDE SEQUENCE [LARGE SCALE GENOMIC DNA]</scope>
    <source>
        <strain evidence="2 3">Fl-318</strain>
    </source>
</reference>
<comment type="caution">
    <text evidence="2">The sequence shown here is derived from an EMBL/GenBank/DDBJ whole genome shotgun (WGS) entry which is preliminary data.</text>
</comment>
<keyword evidence="3" id="KW-1185">Reference proteome</keyword>
<dbReference type="Proteomes" id="UP001273350">
    <property type="component" value="Unassembled WGS sequence"/>
</dbReference>
<dbReference type="RefSeq" id="WP_230002680.1">
    <property type="nucleotide sequence ID" value="NZ_CP087134.1"/>
</dbReference>
<feature type="compositionally biased region" description="Polar residues" evidence="1">
    <location>
        <begin position="1"/>
        <end position="22"/>
    </location>
</feature>
<evidence type="ECO:0000313" key="2">
    <source>
        <dbReference type="EMBL" id="MDX6187896.1"/>
    </source>
</evidence>
<gene>
    <name evidence="2" type="ORF">SGQ83_00910</name>
</gene>
<name>A0ABU4R5N1_9FLAO</name>
<protein>
    <submittedName>
        <fullName evidence="2">Uncharacterized protein</fullName>
    </submittedName>
</protein>
<evidence type="ECO:0000256" key="1">
    <source>
        <dbReference type="SAM" id="MobiDB-lite"/>
    </source>
</evidence>
<accession>A0ABU4R5N1</accession>
<dbReference type="EMBL" id="JAWXVI010000001">
    <property type="protein sequence ID" value="MDX6187896.1"/>
    <property type="molecule type" value="Genomic_DNA"/>
</dbReference>
<organism evidence="2 3">
    <name type="scientific">Flavobacterium cupriresistens</name>
    <dbReference type="NCBI Taxonomy" id="2893885"/>
    <lineage>
        <taxon>Bacteria</taxon>
        <taxon>Pseudomonadati</taxon>
        <taxon>Bacteroidota</taxon>
        <taxon>Flavobacteriia</taxon>
        <taxon>Flavobacteriales</taxon>
        <taxon>Flavobacteriaceae</taxon>
        <taxon>Flavobacterium</taxon>
    </lineage>
</organism>
<evidence type="ECO:0000313" key="3">
    <source>
        <dbReference type="Proteomes" id="UP001273350"/>
    </source>
</evidence>